<feature type="region of interest" description="Disordered" evidence="2">
    <location>
        <begin position="293"/>
        <end position="343"/>
    </location>
</feature>
<keyword evidence="4" id="KW-1185">Reference proteome</keyword>
<dbReference type="Proteomes" id="UP000276133">
    <property type="component" value="Unassembled WGS sequence"/>
</dbReference>
<feature type="region of interest" description="Disordered" evidence="2">
    <location>
        <begin position="169"/>
        <end position="230"/>
    </location>
</feature>
<dbReference type="InterPro" id="IPR036427">
    <property type="entry name" value="Bromodomain-like_sf"/>
</dbReference>
<dbReference type="PANTHER" id="PTHR47092">
    <property type="entry name" value="CAT EYE SYNDROME CRITICAL REGION PROTEIN 2"/>
    <property type="match status" value="1"/>
</dbReference>
<dbReference type="Gene3D" id="1.20.920.10">
    <property type="entry name" value="Bromodomain-like"/>
    <property type="match status" value="1"/>
</dbReference>
<dbReference type="AlphaFoldDB" id="A0A3M7PKD3"/>
<gene>
    <name evidence="3" type="ORF">BpHYR1_045377</name>
</gene>
<dbReference type="PANTHER" id="PTHR47092:SF1">
    <property type="entry name" value="CHROMATIN REMODELING REGULATOR CECR2"/>
    <property type="match status" value="1"/>
</dbReference>
<protein>
    <submittedName>
        <fullName evidence="3">Cat eye syndrome critical region 2 isoform X1</fullName>
    </submittedName>
</protein>
<feature type="region of interest" description="Disordered" evidence="2">
    <location>
        <begin position="364"/>
        <end position="385"/>
    </location>
</feature>
<proteinExistence type="predicted"/>
<dbReference type="GO" id="GO:0006338">
    <property type="term" value="P:chromatin remodeling"/>
    <property type="evidence" value="ECO:0007669"/>
    <property type="project" value="InterPro"/>
</dbReference>
<dbReference type="OrthoDB" id="303107at2759"/>
<dbReference type="EMBL" id="REGN01010153">
    <property type="protein sequence ID" value="RMZ99581.1"/>
    <property type="molecule type" value="Genomic_DNA"/>
</dbReference>
<comment type="caution">
    <text evidence="3">The sequence shown here is derived from an EMBL/GenBank/DDBJ whole genome shotgun (WGS) entry which is preliminary data.</text>
</comment>
<feature type="compositionally biased region" description="Acidic residues" evidence="2">
    <location>
        <begin position="202"/>
        <end position="230"/>
    </location>
</feature>
<feature type="compositionally biased region" description="Basic and acidic residues" evidence="2">
    <location>
        <begin position="333"/>
        <end position="343"/>
    </location>
</feature>
<name>A0A3M7PKD3_BRAPC</name>
<dbReference type="STRING" id="10195.A0A3M7PKD3"/>
<evidence type="ECO:0000313" key="3">
    <source>
        <dbReference type="EMBL" id="RMZ99581.1"/>
    </source>
</evidence>
<organism evidence="3 4">
    <name type="scientific">Brachionus plicatilis</name>
    <name type="common">Marine rotifer</name>
    <name type="synonym">Brachionus muelleri</name>
    <dbReference type="NCBI Taxonomy" id="10195"/>
    <lineage>
        <taxon>Eukaryota</taxon>
        <taxon>Metazoa</taxon>
        <taxon>Spiralia</taxon>
        <taxon>Gnathifera</taxon>
        <taxon>Rotifera</taxon>
        <taxon>Eurotatoria</taxon>
        <taxon>Monogononta</taxon>
        <taxon>Pseudotrocha</taxon>
        <taxon>Ploima</taxon>
        <taxon>Brachionidae</taxon>
        <taxon>Brachionus</taxon>
    </lineage>
</organism>
<dbReference type="GO" id="GO:0090537">
    <property type="term" value="C:CERF complex"/>
    <property type="evidence" value="ECO:0007669"/>
    <property type="project" value="InterPro"/>
</dbReference>
<reference evidence="3 4" key="1">
    <citation type="journal article" date="2018" name="Sci. Rep.">
        <title>Genomic signatures of local adaptation to the degree of environmental predictability in rotifers.</title>
        <authorList>
            <person name="Franch-Gras L."/>
            <person name="Hahn C."/>
            <person name="Garcia-Roger E.M."/>
            <person name="Carmona M.J."/>
            <person name="Serra M."/>
            <person name="Gomez A."/>
        </authorList>
    </citation>
    <scope>NUCLEOTIDE SEQUENCE [LARGE SCALE GENOMIC DNA]</scope>
    <source>
        <strain evidence="3">HYR1</strain>
    </source>
</reference>
<keyword evidence="1" id="KW-0103">Bromodomain</keyword>
<evidence type="ECO:0000313" key="4">
    <source>
        <dbReference type="Proteomes" id="UP000276133"/>
    </source>
</evidence>
<dbReference type="InterPro" id="IPR029614">
    <property type="entry name" value="CECR2"/>
</dbReference>
<feature type="compositionally biased region" description="Basic residues" evidence="2">
    <location>
        <begin position="170"/>
        <end position="197"/>
    </location>
</feature>
<feature type="compositionally biased region" description="Polar residues" evidence="2">
    <location>
        <begin position="306"/>
        <end position="316"/>
    </location>
</feature>
<evidence type="ECO:0000256" key="1">
    <source>
        <dbReference type="ARBA" id="ARBA00023117"/>
    </source>
</evidence>
<feature type="compositionally biased region" description="Basic and acidic residues" evidence="2">
    <location>
        <begin position="364"/>
        <end position="376"/>
    </location>
</feature>
<sequence length="436" mass="51713">MEDLRRCWKVPYIVYYCNLFEQKLDLIDLRVDEFEDALLDDCGNERNITIVHLLQKLIKPFTNRSIDLTNFDQYLLQVLRRYHLDFILASGRKDGSPKSVYNSWNSLSMLTKLDIIFRLCELRLSLNDIEAKLSDYEASELRLEPLAVDSAGTRLWYFGDLRLYEERKPERRPKSKMAKKKVEKKAVRSTRSSRRLRAKDEQLEEEKQELEEAEEEEEESEEEVDVEELDMDNYEETLRKELKHWSCVCQSLDEWHALNERLKGSTKRQDEEIGQLIESQYLPEMPALFQKADREKQQRLQAMQPKRQSQRLQSKQVVGAVSENESDVMASDEFSRLAPEEQERVRREEIARARQQRLQQRLAKRDNALNDSHNDEISQDAHSVRSTDSDFNIKNYFLMYKVLQKVLQCKYSWPFKDAVSEEDAPDYNSIIQFLTI</sequence>
<accession>A0A3M7PKD3</accession>
<dbReference type="SUPFAM" id="SSF47370">
    <property type="entry name" value="Bromodomain"/>
    <property type="match status" value="1"/>
</dbReference>
<evidence type="ECO:0000256" key="2">
    <source>
        <dbReference type="SAM" id="MobiDB-lite"/>
    </source>
</evidence>